<dbReference type="Pfam" id="PF05050">
    <property type="entry name" value="Methyltransf_21"/>
    <property type="match status" value="1"/>
</dbReference>
<feature type="domain" description="Methyltransferase FkbM" evidence="1">
    <location>
        <begin position="47"/>
        <end position="212"/>
    </location>
</feature>
<evidence type="ECO:0000313" key="2">
    <source>
        <dbReference type="EMBL" id="MCJ8210542.1"/>
    </source>
</evidence>
<dbReference type="Gene3D" id="3.40.50.150">
    <property type="entry name" value="Vaccinia Virus protein VP39"/>
    <property type="match status" value="1"/>
</dbReference>
<dbReference type="InterPro" id="IPR029063">
    <property type="entry name" value="SAM-dependent_MTases_sf"/>
</dbReference>
<dbReference type="InterPro" id="IPR006342">
    <property type="entry name" value="FkbM_mtfrase"/>
</dbReference>
<evidence type="ECO:0000259" key="1">
    <source>
        <dbReference type="Pfam" id="PF05050"/>
    </source>
</evidence>
<dbReference type="GO" id="GO:0016197">
    <property type="term" value="P:endosomal transport"/>
    <property type="evidence" value="ECO:0007669"/>
    <property type="project" value="TreeGrafter"/>
</dbReference>
<keyword evidence="3" id="KW-1185">Reference proteome</keyword>
<dbReference type="PANTHER" id="PTHR34009:SF2">
    <property type="entry name" value="PROTEIN STAR"/>
    <property type="match status" value="1"/>
</dbReference>
<dbReference type="GO" id="GO:0032259">
    <property type="term" value="P:methylation"/>
    <property type="evidence" value="ECO:0007669"/>
    <property type="project" value="UniProtKB-KW"/>
</dbReference>
<dbReference type="GO" id="GO:0005886">
    <property type="term" value="C:plasma membrane"/>
    <property type="evidence" value="ECO:0007669"/>
    <property type="project" value="TreeGrafter"/>
</dbReference>
<dbReference type="RefSeq" id="WP_245130381.1">
    <property type="nucleotide sequence ID" value="NZ_JALJEJ010000005.1"/>
</dbReference>
<dbReference type="GO" id="GO:0006888">
    <property type="term" value="P:endoplasmic reticulum to Golgi vesicle-mediated transport"/>
    <property type="evidence" value="ECO:0007669"/>
    <property type="project" value="TreeGrafter"/>
</dbReference>
<dbReference type="GO" id="GO:0005737">
    <property type="term" value="C:cytoplasm"/>
    <property type="evidence" value="ECO:0007669"/>
    <property type="project" value="GOC"/>
</dbReference>
<dbReference type="PANTHER" id="PTHR34009">
    <property type="entry name" value="PROTEIN STAR"/>
    <property type="match status" value="1"/>
</dbReference>
<dbReference type="SUPFAM" id="SSF53335">
    <property type="entry name" value="S-adenosyl-L-methionine-dependent methyltransferases"/>
    <property type="match status" value="1"/>
</dbReference>
<organism evidence="2 3">
    <name type="scientific">Mucilaginibacter straminoryzae</name>
    <dbReference type="NCBI Taxonomy" id="2932774"/>
    <lineage>
        <taxon>Bacteria</taxon>
        <taxon>Pseudomonadati</taxon>
        <taxon>Bacteroidota</taxon>
        <taxon>Sphingobacteriia</taxon>
        <taxon>Sphingobacteriales</taxon>
        <taxon>Sphingobacteriaceae</taxon>
        <taxon>Mucilaginibacter</taxon>
    </lineage>
</organism>
<keyword evidence="2" id="KW-0489">Methyltransferase</keyword>
<comment type="caution">
    <text evidence="2">The sequence shown here is derived from an EMBL/GenBank/DDBJ whole genome shotgun (WGS) entry which is preliminary data.</text>
</comment>
<dbReference type="Proteomes" id="UP001139450">
    <property type="component" value="Unassembled WGS sequence"/>
</dbReference>
<reference evidence="2" key="1">
    <citation type="submission" date="2022-04" db="EMBL/GenBank/DDBJ databases">
        <title>Mucilaginibacter sp. RS28 isolated from freshwater.</title>
        <authorList>
            <person name="Ko S.-R."/>
        </authorList>
    </citation>
    <scope>NUCLEOTIDE SEQUENCE</scope>
    <source>
        <strain evidence="2">RS28</strain>
    </source>
</reference>
<accession>A0A9X2BC56</accession>
<name>A0A9X2BC56_9SPHI</name>
<dbReference type="EMBL" id="JALJEJ010000005">
    <property type="protein sequence ID" value="MCJ8210542.1"/>
    <property type="molecule type" value="Genomic_DNA"/>
</dbReference>
<protein>
    <submittedName>
        <fullName evidence="2">FkbM family methyltransferase</fullName>
    </submittedName>
</protein>
<gene>
    <name evidence="2" type="ORF">MUY27_12560</name>
</gene>
<keyword evidence="2" id="KW-0808">Transferase</keyword>
<dbReference type="GO" id="GO:0008168">
    <property type="term" value="F:methyltransferase activity"/>
    <property type="evidence" value="ECO:0007669"/>
    <property type="project" value="UniProtKB-KW"/>
</dbReference>
<proteinExistence type="predicted"/>
<evidence type="ECO:0000313" key="3">
    <source>
        <dbReference type="Proteomes" id="UP001139450"/>
    </source>
</evidence>
<sequence>MGLRRGLRKLLKYQEPDPYLNDSYSQEGEDMVLARIFDNKPTGFFVDVGALHPKRFSNTYKFYKTGWRGINMDAMPGSMAIFNQLRPEDINIEAAISDEDQVLKYHIFNEPALNTLSEEVAMEREKKPEYKVQRVEDICTQTLASILDKHLPEGKAIDFMTIDAEGLDFQVLNSNNWAKYRPSVLLLESELDFDAFGGSDLYLFMKDRGYSLLSRTYRTYFLREQNFKALA</sequence>
<dbReference type="InterPro" id="IPR053202">
    <property type="entry name" value="EGF_Rcpt_Signaling_Reg"/>
</dbReference>
<dbReference type="AlphaFoldDB" id="A0A9X2BC56"/>